<evidence type="ECO:0000256" key="1">
    <source>
        <dbReference type="SAM" id="Phobius"/>
    </source>
</evidence>
<dbReference type="InterPro" id="IPR012340">
    <property type="entry name" value="NA-bd_OB-fold"/>
</dbReference>
<keyword evidence="1" id="KW-0812">Transmembrane</keyword>
<dbReference type="Pfam" id="PF25842">
    <property type="entry name" value="NfeD_TM"/>
    <property type="match status" value="1"/>
</dbReference>
<name>A0ABY3SIS9_9BACL</name>
<gene>
    <name evidence="3" type="ORF">L0M14_26860</name>
</gene>
<feature type="transmembrane region" description="Helical" evidence="1">
    <location>
        <begin position="70"/>
        <end position="92"/>
    </location>
</feature>
<keyword evidence="3" id="KW-0645">Protease</keyword>
<sequence>MTELYWSCLAGGVLFAIVSVILGDVISHALDGIFDFLSLDVLKPMVLASAITGFGGAGILLGKYTAAGSWFVLLLSLLAALLIAVLVFFLYVRPMENSENSTGYSIHQLSGKIGEVTVPIPAKGYGEVMIRVGAGNTQHTAVSFERVEIPAGSKIVVVDVKNDALYVSSLQLN</sequence>
<dbReference type="InterPro" id="IPR058653">
    <property type="entry name" value="NfeD2_TM"/>
</dbReference>
<dbReference type="GO" id="GO:0008233">
    <property type="term" value="F:peptidase activity"/>
    <property type="evidence" value="ECO:0007669"/>
    <property type="project" value="UniProtKB-KW"/>
</dbReference>
<feature type="transmembrane region" description="Helical" evidence="1">
    <location>
        <begin position="46"/>
        <end position="64"/>
    </location>
</feature>
<reference evidence="3 4" key="1">
    <citation type="journal article" date="2024" name="Int. J. Syst. Evol. Microbiol.">
        <title>Paenibacillus hexagrammi sp. nov., a novel bacterium isolated from the gut content of Hexagrammos agrammus.</title>
        <authorList>
            <person name="Jung H.K."/>
            <person name="Kim D.G."/>
            <person name="Zin H."/>
            <person name="Park J."/>
            <person name="Jung H."/>
            <person name="Kim Y.O."/>
            <person name="Kong H.J."/>
            <person name="Kim J.W."/>
            <person name="Kim Y.S."/>
        </authorList>
    </citation>
    <scope>NUCLEOTIDE SEQUENCE [LARGE SCALE GENOMIC DNA]</scope>
    <source>
        <strain evidence="3 4">YPD9-1</strain>
    </source>
</reference>
<keyword evidence="1" id="KW-0472">Membrane</keyword>
<proteinExistence type="predicted"/>
<keyword evidence="1" id="KW-1133">Transmembrane helix</keyword>
<evidence type="ECO:0000313" key="3">
    <source>
        <dbReference type="EMBL" id="UJF33126.1"/>
    </source>
</evidence>
<feature type="domain" description="Membrane protein NfeD2 N-terminal transmembrane" evidence="2">
    <location>
        <begin position="2"/>
        <end position="100"/>
    </location>
</feature>
<organism evidence="3 4">
    <name type="scientific">Paenibacillus hexagrammi</name>
    <dbReference type="NCBI Taxonomy" id="2908839"/>
    <lineage>
        <taxon>Bacteria</taxon>
        <taxon>Bacillati</taxon>
        <taxon>Bacillota</taxon>
        <taxon>Bacilli</taxon>
        <taxon>Bacillales</taxon>
        <taxon>Paenibacillaceae</taxon>
        <taxon>Paenibacillus</taxon>
    </lineage>
</organism>
<keyword evidence="4" id="KW-1185">Reference proteome</keyword>
<dbReference type="RefSeq" id="WP_235119465.1">
    <property type="nucleotide sequence ID" value="NZ_CP090978.1"/>
</dbReference>
<dbReference type="GO" id="GO:0006508">
    <property type="term" value="P:proteolysis"/>
    <property type="evidence" value="ECO:0007669"/>
    <property type="project" value="UniProtKB-KW"/>
</dbReference>
<evidence type="ECO:0000313" key="4">
    <source>
        <dbReference type="Proteomes" id="UP001649230"/>
    </source>
</evidence>
<dbReference type="Gene3D" id="2.40.50.140">
    <property type="entry name" value="Nucleic acid-binding proteins"/>
    <property type="match status" value="1"/>
</dbReference>
<feature type="transmembrane region" description="Helical" evidence="1">
    <location>
        <begin position="12"/>
        <end position="34"/>
    </location>
</feature>
<evidence type="ECO:0000259" key="2">
    <source>
        <dbReference type="Pfam" id="PF25842"/>
    </source>
</evidence>
<protein>
    <submittedName>
        <fullName evidence="3">Protease</fullName>
    </submittedName>
</protein>
<dbReference type="EMBL" id="CP090978">
    <property type="protein sequence ID" value="UJF33126.1"/>
    <property type="molecule type" value="Genomic_DNA"/>
</dbReference>
<dbReference type="Proteomes" id="UP001649230">
    <property type="component" value="Chromosome"/>
</dbReference>
<keyword evidence="3" id="KW-0378">Hydrolase</keyword>
<accession>A0ABY3SIS9</accession>